<evidence type="ECO:0000256" key="5">
    <source>
        <dbReference type="ARBA" id="ARBA00023130"/>
    </source>
</evidence>
<feature type="domain" description="Ig-like" evidence="10">
    <location>
        <begin position="106"/>
        <end position="196"/>
    </location>
</feature>
<name>A0A7K9HDM9_9PICI</name>
<keyword evidence="7" id="KW-0325">Glycoprotein</keyword>
<dbReference type="AlphaFoldDB" id="A0A7K9HDM9"/>
<dbReference type="InterPro" id="IPR011162">
    <property type="entry name" value="MHC_I/II-like_Ag-recog"/>
</dbReference>
<dbReference type="Proteomes" id="UP000534107">
    <property type="component" value="Unassembled WGS sequence"/>
</dbReference>
<feature type="non-terminal residue" evidence="11">
    <location>
        <position position="1"/>
    </location>
</feature>
<evidence type="ECO:0000256" key="7">
    <source>
        <dbReference type="ARBA" id="ARBA00023180"/>
    </source>
</evidence>
<dbReference type="InterPro" id="IPR013783">
    <property type="entry name" value="Ig-like_fold"/>
</dbReference>
<dbReference type="InterPro" id="IPR007110">
    <property type="entry name" value="Ig-like_dom"/>
</dbReference>
<keyword evidence="5" id="KW-1064">Adaptive immunity</keyword>
<dbReference type="Pfam" id="PF07654">
    <property type="entry name" value="C1-set"/>
    <property type="match status" value="1"/>
</dbReference>
<keyword evidence="4 9" id="KW-1133">Transmembrane helix</keyword>
<reference evidence="11 12" key="1">
    <citation type="submission" date="2019-09" db="EMBL/GenBank/DDBJ databases">
        <title>Bird 10,000 Genomes (B10K) Project - Family phase.</title>
        <authorList>
            <person name="Zhang G."/>
        </authorList>
    </citation>
    <scope>NUCLEOTIDE SEQUENCE [LARGE SCALE GENOMIC DNA]</scope>
    <source>
        <strain evidence="11">B10K-DU-001-16</strain>
        <tissue evidence="11">Muscle</tissue>
    </source>
</reference>
<dbReference type="InterPro" id="IPR036179">
    <property type="entry name" value="Ig-like_dom_sf"/>
</dbReference>
<protein>
    <submittedName>
        <fullName evidence="11">DMB protein</fullName>
    </submittedName>
</protein>
<evidence type="ECO:0000313" key="12">
    <source>
        <dbReference type="Proteomes" id="UP000534107"/>
    </source>
</evidence>
<dbReference type="PANTHER" id="PTHR19944">
    <property type="entry name" value="MHC CLASS II-RELATED"/>
    <property type="match status" value="1"/>
</dbReference>
<evidence type="ECO:0000256" key="1">
    <source>
        <dbReference type="ARBA" id="ARBA00004479"/>
    </source>
</evidence>
<dbReference type="InterPro" id="IPR014745">
    <property type="entry name" value="MHC_II_a/b_N"/>
</dbReference>
<keyword evidence="12" id="KW-1185">Reference proteome</keyword>
<evidence type="ECO:0000313" key="11">
    <source>
        <dbReference type="EMBL" id="NXH10894.1"/>
    </source>
</evidence>
<dbReference type="GO" id="GO:0042613">
    <property type="term" value="C:MHC class II protein complex"/>
    <property type="evidence" value="ECO:0007669"/>
    <property type="project" value="UniProtKB-KW"/>
</dbReference>
<dbReference type="PROSITE" id="PS50835">
    <property type="entry name" value="IG_LIKE"/>
    <property type="match status" value="1"/>
</dbReference>
<dbReference type="OrthoDB" id="10043043at2759"/>
<evidence type="ECO:0000256" key="3">
    <source>
        <dbReference type="ARBA" id="ARBA00022859"/>
    </source>
</evidence>
<organism evidence="11 12">
    <name type="scientific">Bucco capensis</name>
    <name type="common">collared puffbird</name>
    <dbReference type="NCBI Taxonomy" id="135168"/>
    <lineage>
        <taxon>Eukaryota</taxon>
        <taxon>Metazoa</taxon>
        <taxon>Chordata</taxon>
        <taxon>Craniata</taxon>
        <taxon>Vertebrata</taxon>
        <taxon>Euteleostomi</taxon>
        <taxon>Archelosauria</taxon>
        <taxon>Archosauria</taxon>
        <taxon>Dinosauria</taxon>
        <taxon>Saurischia</taxon>
        <taxon>Theropoda</taxon>
        <taxon>Coelurosauria</taxon>
        <taxon>Aves</taxon>
        <taxon>Neognathae</taxon>
        <taxon>Neoaves</taxon>
        <taxon>Telluraves</taxon>
        <taxon>Coraciimorphae</taxon>
        <taxon>Piciformes</taxon>
        <taxon>Bucconidae</taxon>
        <taxon>Bucco</taxon>
    </lineage>
</organism>
<accession>A0A7K9HDM9</accession>
<dbReference type="PANTHER" id="PTHR19944:SF65">
    <property type="entry name" value="HLA CLASS II HISTOCOMPATIBILITY ANTIGEN, DM BETA CHAIN"/>
    <property type="match status" value="1"/>
</dbReference>
<dbReference type="SUPFAM" id="SSF48726">
    <property type="entry name" value="Immunoglobulin"/>
    <property type="match status" value="1"/>
</dbReference>
<comment type="subcellular location">
    <subcellularLocation>
        <location evidence="1">Membrane</location>
        <topology evidence="1">Single-pass type I membrane protein</topology>
    </subcellularLocation>
</comment>
<dbReference type="PROSITE" id="PS00290">
    <property type="entry name" value="IG_MHC"/>
    <property type="match status" value="1"/>
</dbReference>
<keyword evidence="6 9" id="KW-0472">Membrane</keyword>
<dbReference type="SMART" id="SM00407">
    <property type="entry name" value="IGc1"/>
    <property type="match status" value="1"/>
</dbReference>
<keyword evidence="3" id="KW-0391">Immunity</keyword>
<dbReference type="SUPFAM" id="SSF54452">
    <property type="entry name" value="MHC antigen-recognition domain"/>
    <property type="match status" value="1"/>
</dbReference>
<keyword evidence="8" id="KW-0491">MHC II</keyword>
<dbReference type="InterPro" id="IPR003006">
    <property type="entry name" value="Ig/MHC_CS"/>
</dbReference>
<evidence type="ECO:0000256" key="8">
    <source>
        <dbReference type="ARBA" id="ARBA00023182"/>
    </source>
</evidence>
<comment type="caution">
    <text evidence="11">The sequence shown here is derived from an EMBL/GenBank/DDBJ whole genome shotgun (WGS) entry which is preliminary data.</text>
</comment>
<dbReference type="Gene3D" id="3.10.320.10">
    <property type="entry name" value="Class II Histocompatibility Antigen, M Beta Chain, Chain B, domain 1"/>
    <property type="match status" value="1"/>
</dbReference>
<dbReference type="InterPro" id="IPR050160">
    <property type="entry name" value="MHC/Immunoglobulin"/>
</dbReference>
<evidence type="ECO:0000256" key="9">
    <source>
        <dbReference type="SAM" id="Phobius"/>
    </source>
</evidence>
<keyword evidence="2 9" id="KW-0812">Transmembrane</keyword>
<dbReference type="GO" id="GO:0002250">
    <property type="term" value="P:adaptive immune response"/>
    <property type="evidence" value="ECO:0007669"/>
    <property type="project" value="UniProtKB-KW"/>
</dbReference>
<gene>
    <name evidence="11" type="primary">Hladmb_0</name>
    <name evidence="11" type="ORF">BUCCAP_R02736</name>
</gene>
<feature type="non-terminal residue" evidence="11">
    <location>
        <position position="252"/>
    </location>
</feature>
<dbReference type="GO" id="GO:0002504">
    <property type="term" value="P:antigen processing and presentation of peptide or polysaccharide antigen via MHC class II"/>
    <property type="evidence" value="ECO:0007669"/>
    <property type="project" value="UniProtKB-KW"/>
</dbReference>
<evidence type="ECO:0000256" key="4">
    <source>
        <dbReference type="ARBA" id="ARBA00022989"/>
    </source>
</evidence>
<dbReference type="Gene3D" id="2.60.40.10">
    <property type="entry name" value="Immunoglobulins"/>
    <property type="match status" value="1"/>
</dbReference>
<evidence type="ECO:0000259" key="10">
    <source>
        <dbReference type="PROSITE" id="PS50835"/>
    </source>
</evidence>
<evidence type="ECO:0000256" key="6">
    <source>
        <dbReference type="ARBA" id="ARBA00023136"/>
    </source>
</evidence>
<evidence type="ECO:0000256" key="2">
    <source>
        <dbReference type="ARBA" id="ARBA00022692"/>
    </source>
</evidence>
<proteinExistence type="predicted"/>
<sequence length="252" mass="27697">PKEMPPPLTDTFVVHVATSCPLATNGSVVAFEFNLVFNKNPLVCYEAESQHFIACDWGLLHQLATSLATTFNKDKAWLERAEGHRRACHQLATNFWATTGQRRTPPQVRIVPSKTSPAATSPVLLTCHVWGFYPSEVTVTWLHNGVVTHGEHLPISSTPNGDWTYQTQVTLLVTPMAGDTFTCLVQHSSLEQALLEQWSPGLSAGLTWKVVVATVLMLLGLGFFTLGVYYFRFRPPAAGYTPLPGDTYPAGN</sequence>
<dbReference type="EMBL" id="VWZO01002806">
    <property type="protein sequence ID" value="NXH10894.1"/>
    <property type="molecule type" value="Genomic_DNA"/>
</dbReference>
<dbReference type="CDD" id="cd21002">
    <property type="entry name" value="IgC1_MHC_II_beta_HLA-DM"/>
    <property type="match status" value="1"/>
</dbReference>
<feature type="transmembrane region" description="Helical" evidence="9">
    <location>
        <begin position="206"/>
        <end position="231"/>
    </location>
</feature>
<dbReference type="InterPro" id="IPR003597">
    <property type="entry name" value="Ig_C1-set"/>
</dbReference>